<protein>
    <submittedName>
        <fullName evidence="1">Uncharacterized protein</fullName>
    </submittedName>
</protein>
<dbReference type="Proteomes" id="UP000499080">
    <property type="component" value="Unassembled WGS sequence"/>
</dbReference>
<sequence length="79" mass="9206">MYHSDSRQYLKESKKWAISFCCHRRFLKADEMPESWESFPFSSACPGEGDRDVLLESETNISVSLSMNTIPQKQKELDE</sequence>
<dbReference type="EMBL" id="BGPR01000286">
    <property type="protein sequence ID" value="GBM10419.1"/>
    <property type="molecule type" value="Genomic_DNA"/>
</dbReference>
<reference evidence="1 2" key="1">
    <citation type="journal article" date="2019" name="Sci. Rep.">
        <title>Orb-weaving spider Araneus ventricosus genome elucidates the spidroin gene catalogue.</title>
        <authorList>
            <person name="Kono N."/>
            <person name="Nakamura H."/>
            <person name="Ohtoshi R."/>
            <person name="Moran D.A.P."/>
            <person name="Shinohara A."/>
            <person name="Yoshida Y."/>
            <person name="Fujiwara M."/>
            <person name="Mori M."/>
            <person name="Tomita M."/>
            <person name="Arakawa K."/>
        </authorList>
    </citation>
    <scope>NUCLEOTIDE SEQUENCE [LARGE SCALE GENOMIC DNA]</scope>
</reference>
<keyword evidence="2" id="KW-1185">Reference proteome</keyword>
<comment type="caution">
    <text evidence="1">The sequence shown here is derived from an EMBL/GenBank/DDBJ whole genome shotgun (WGS) entry which is preliminary data.</text>
</comment>
<name>A0A4Y2D279_ARAVE</name>
<evidence type="ECO:0000313" key="1">
    <source>
        <dbReference type="EMBL" id="GBM10419.1"/>
    </source>
</evidence>
<evidence type="ECO:0000313" key="2">
    <source>
        <dbReference type="Proteomes" id="UP000499080"/>
    </source>
</evidence>
<dbReference type="AlphaFoldDB" id="A0A4Y2D279"/>
<proteinExistence type="predicted"/>
<gene>
    <name evidence="1" type="ORF">AVEN_263335_1</name>
</gene>
<accession>A0A4Y2D279</accession>
<organism evidence="1 2">
    <name type="scientific">Araneus ventricosus</name>
    <name type="common">Orbweaver spider</name>
    <name type="synonym">Epeira ventricosa</name>
    <dbReference type="NCBI Taxonomy" id="182803"/>
    <lineage>
        <taxon>Eukaryota</taxon>
        <taxon>Metazoa</taxon>
        <taxon>Ecdysozoa</taxon>
        <taxon>Arthropoda</taxon>
        <taxon>Chelicerata</taxon>
        <taxon>Arachnida</taxon>
        <taxon>Araneae</taxon>
        <taxon>Araneomorphae</taxon>
        <taxon>Entelegynae</taxon>
        <taxon>Araneoidea</taxon>
        <taxon>Araneidae</taxon>
        <taxon>Araneus</taxon>
    </lineage>
</organism>